<name>A0A1F7IUH1_9BACT</name>
<reference evidence="1 2" key="1">
    <citation type="journal article" date="2016" name="Nat. Commun.">
        <title>Thousands of microbial genomes shed light on interconnected biogeochemical processes in an aquifer system.</title>
        <authorList>
            <person name="Anantharaman K."/>
            <person name="Brown C.T."/>
            <person name="Hug L.A."/>
            <person name="Sharon I."/>
            <person name="Castelle C.J."/>
            <person name="Probst A.J."/>
            <person name="Thomas B.C."/>
            <person name="Singh A."/>
            <person name="Wilkins M.J."/>
            <person name="Karaoz U."/>
            <person name="Brodie E.L."/>
            <person name="Williams K.H."/>
            <person name="Hubbard S.S."/>
            <person name="Banfield J.F."/>
        </authorList>
    </citation>
    <scope>NUCLEOTIDE SEQUENCE [LARGE SCALE GENOMIC DNA]</scope>
</reference>
<dbReference type="AlphaFoldDB" id="A0A1F7IUH1"/>
<organism evidence="1 2">
    <name type="scientific">Candidatus Roizmanbacteria bacterium RIFCSPLOWO2_01_FULL_38_12</name>
    <dbReference type="NCBI Taxonomy" id="1802061"/>
    <lineage>
        <taxon>Bacteria</taxon>
        <taxon>Candidatus Roizmaniibacteriota</taxon>
    </lineage>
</organism>
<dbReference type="EMBL" id="MGAL01000036">
    <property type="protein sequence ID" value="OGK47008.1"/>
    <property type="molecule type" value="Genomic_DNA"/>
</dbReference>
<protein>
    <submittedName>
        <fullName evidence="1">Uncharacterized protein</fullName>
    </submittedName>
</protein>
<comment type="caution">
    <text evidence="1">The sequence shown here is derived from an EMBL/GenBank/DDBJ whole genome shotgun (WGS) entry which is preliminary data.</text>
</comment>
<gene>
    <name evidence="1" type="ORF">A3A93_02700</name>
</gene>
<dbReference type="STRING" id="1802061.A3A93_02700"/>
<evidence type="ECO:0000313" key="1">
    <source>
        <dbReference type="EMBL" id="OGK47008.1"/>
    </source>
</evidence>
<dbReference type="Gene3D" id="3.40.50.150">
    <property type="entry name" value="Vaccinia Virus protein VP39"/>
    <property type="match status" value="1"/>
</dbReference>
<proteinExistence type="predicted"/>
<dbReference type="InterPro" id="IPR029063">
    <property type="entry name" value="SAM-dependent_MTases_sf"/>
</dbReference>
<dbReference type="SUPFAM" id="SSF53335">
    <property type="entry name" value="S-adenosyl-L-methionine-dependent methyltransferases"/>
    <property type="match status" value="1"/>
</dbReference>
<dbReference type="Proteomes" id="UP000177141">
    <property type="component" value="Unassembled WGS sequence"/>
</dbReference>
<accession>A0A1F7IUH1</accession>
<sequence>MENIRRRFSNLWETPHKQPPREAYQFYQELIQPDNIVGVIGPFNNFIDKPALMQACHCVSGGNGSVFVIDPQWGPQKEPIDESSEKQKKHFGEVAGLGDFSSNHLRQIQIAKSNGIKLTLPQWLGPDSAAQKIELPNDSLDVIVDHSVSVFLSGGRLNRDPIECMSTMNSCYREYNRVLKPGGILILQTDRSEYRLKNNPFIRSLLDVFLENNGFDIEEFRVTDAFRIPVSTDVYDNWEQREFPKPFDSDKFSAYSMFKRMVNIDGAYYLVLDKPWSQGPDMLICTKANES</sequence>
<evidence type="ECO:0000313" key="2">
    <source>
        <dbReference type="Proteomes" id="UP000177141"/>
    </source>
</evidence>